<dbReference type="SUPFAM" id="SSF46689">
    <property type="entry name" value="Homeodomain-like"/>
    <property type="match status" value="1"/>
</dbReference>
<dbReference type="Gene3D" id="1.10.10.60">
    <property type="entry name" value="Homeodomain-like"/>
    <property type="match status" value="1"/>
</dbReference>
<dbReference type="InterPro" id="IPR002514">
    <property type="entry name" value="Transposase_8"/>
</dbReference>
<reference evidence="1" key="1">
    <citation type="submission" date="2020-02" db="EMBL/GenBank/DDBJ databases">
        <authorList>
            <person name="Meier V. D."/>
        </authorList>
    </citation>
    <scope>NUCLEOTIDE SEQUENCE</scope>
    <source>
        <strain evidence="1">AVDCRST_MAG93</strain>
    </source>
</reference>
<dbReference type="Pfam" id="PF01527">
    <property type="entry name" value="HTH_Tnp_1"/>
    <property type="match status" value="1"/>
</dbReference>
<dbReference type="InterPro" id="IPR009057">
    <property type="entry name" value="Homeodomain-like_sf"/>
</dbReference>
<dbReference type="EMBL" id="CADCTR010002171">
    <property type="protein sequence ID" value="CAA9336487.1"/>
    <property type="molecule type" value="Genomic_DNA"/>
</dbReference>
<dbReference type="PANTHER" id="PTHR33609">
    <property type="entry name" value="LOW CALCIUM RESPONSE LOCUS PROTEIN S"/>
    <property type="match status" value="1"/>
</dbReference>
<protein>
    <submittedName>
        <fullName evidence="1">Mobile element protein</fullName>
    </submittedName>
</protein>
<sequence>MIGSSQKEDHMKSGHYTVEQIIKILDQAQKGEKTVAAICREHGIAEATFYRWRTAYGGMAIPEVQRLKDLEKENARLKRLLAERLLENDLLKELLEKKG</sequence>
<organism evidence="1">
    <name type="scientific">uncultured Chloroflexia bacterium</name>
    <dbReference type="NCBI Taxonomy" id="1672391"/>
    <lineage>
        <taxon>Bacteria</taxon>
        <taxon>Bacillati</taxon>
        <taxon>Chloroflexota</taxon>
        <taxon>Chloroflexia</taxon>
        <taxon>environmental samples</taxon>
    </lineage>
</organism>
<evidence type="ECO:0000313" key="1">
    <source>
        <dbReference type="EMBL" id="CAA9336487.1"/>
    </source>
</evidence>
<dbReference type="GO" id="GO:0006313">
    <property type="term" value="P:DNA transposition"/>
    <property type="evidence" value="ECO:0007669"/>
    <property type="project" value="InterPro"/>
</dbReference>
<dbReference type="GO" id="GO:0003677">
    <property type="term" value="F:DNA binding"/>
    <property type="evidence" value="ECO:0007669"/>
    <property type="project" value="InterPro"/>
</dbReference>
<proteinExistence type="predicted"/>
<accession>A0A6J4LPL7</accession>
<dbReference type="GO" id="GO:0004803">
    <property type="term" value="F:transposase activity"/>
    <property type="evidence" value="ECO:0007669"/>
    <property type="project" value="InterPro"/>
</dbReference>
<dbReference type="AlphaFoldDB" id="A0A6J4LPL7"/>
<name>A0A6J4LPL7_9CHLR</name>
<gene>
    <name evidence="1" type="ORF">AVDCRST_MAG93-6438</name>
</gene>
<dbReference type="InterPro" id="IPR052546">
    <property type="entry name" value="Transposase_8_domain"/>
</dbReference>
<dbReference type="PANTHER" id="PTHR33609:SF1">
    <property type="entry name" value="TRANSPOSASE"/>
    <property type="match status" value="1"/>
</dbReference>